<reference evidence="1" key="1">
    <citation type="journal article" date="2014" name="Front. Microbiol.">
        <title>High frequency of phylogenetically diverse reductive dehalogenase-homologous genes in deep subseafloor sedimentary metagenomes.</title>
        <authorList>
            <person name="Kawai M."/>
            <person name="Futagami T."/>
            <person name="Toyoda A."/>
            <person name="Takaki Y."/>
            <person name="Nishi S."/>
            <person name="Hori S."/>
            <person name="Arai W."/>
            <person name="Tsubouchi T."/>
            <person name="Morono Y."/>
            <person name="Uchiyama I."/>
            <person name="Ito T."/>
            <person name="Fujiyama A."/>
            <person name="Inagaki F."/>
            <person name="Takami H."/>
        </authorList>
    </citation>
    <scope>NUCLEOTIDE SEQUENCE</scope>
    <source>
        <strain evidence="1">Expedition CK06-06</strain>
    </source>
</reference>
<comment type="caution">
    <text evidence="1">The sequence shown here is derived from an EMBL/GenBank/DDBJ whole genome shotgun (WGS) entry which is preliminary data.</text>
</comment>
<name>X0Z0I0_9ZZZZ</name>
<dbReference type="InterPro" id="IPR002763">
    <property type="entry name" value="DUF72"/>
</dbReference>
<dbReference type="EMBL" id="BART01006381">
    <property type="protein sequence ID" value="GAG62499.1"/>
    <property type="molecule type" value="Genomic_DNA"/>
</dbReference>
<protein>
    <recommendedName>
        <fullName evidence="2">DUF72 domain-containing protein</fullName>
    </recommendedName>
</protein>
<evidence type="ECO:0000313" key="1">
    <source>
        <dbReference type="EMBL" id="GAG62499.1"/>
    </source>
</evidence>
<dbReference type="Gene3D" id="3.20.20.410">
    <property type="entry name" value="Protein of unknown function UPF0759"/>
    <property type="match status" value="1"/>
</dbReference>
<accession>X0Z0I0</accession>
<gene>
    <name evidence="1" type="ORF">S01H4_14548</name>
</gene>
<dbReference type="PANTHER" id="PTHR30348">
    <property type="entry name" value="UNCHARACTERIZED PROTEIN YECE"/>
    <property type="match status" value="1"/>
</dbReference>
<organism evidence="1">
    <name type="scientific">marine sediment metagenome</name>
    <dbReference type="NCBI Taxonomy" id="412755"/>
    <lineage>
        <taxon>unclassified sequences</taxon>
        <taxon>metagenomes</taxon>
        <taxon>ecological metagenomes</taxon>
    </lineage>
</organism>
<sequence length="266" mass="32149">MVKIYFGCAGWDYKDWMGTFYPKSLERYNHLAFYSNYFELIEINSTFYNIPTKTTVTNWYNKVSEDFKFIVKVWQKITHNLNDSDLDYLISQFFSQLAPLQDKVIAFLLQFPPWFKFTEKHFSQLKFLSNELPREHKYVIELRDNSWFNEEIITRIVDGTQFILGTTYMPGIKAYYLNNQRSYYIRLIGDRELNVFNRIQRNQEENINDLLRNIQLLEKRPNVFEIFIIVNNHFQGNAPESINLLKKRLNLPIKEFNQQKKLSDYF</sequence>
<dbReference type="PANTHER" id="PTHR30348:SF4">
    <property type="entry name" value="DUF72 DOMAIN-CONTAINING PROTEIN"/>
    <property type="match status" value="1"/>
</dbReference>
<dbReference type="SUPFAM" id="SSF117396">
    <property type="entry name" value="TM1631-like"/>
    <property type="match status" value="1"/>
</dbReference>
<dbReference type="AlphaFoldDB" id="X0Z0I0"/>
<dbReference type="Pfam" id="PF01904">
    <property type="entry name" value="DUF72"/>
    <property type="match status" value="1"/>
</dbReference>
<dbReference type="InterPro" id="IPR036520">
    <property type="entry name" value="UPF0759_sf"/>
</dbReference>
<evidence type="ECO:0008006" key="2">
    <source>
        <dbReference type="Google" id="ProtNLM"/>
    </source>
</evidence>
<proteinExistence type="predicted"/>